<proteinExistence type="inferred from homology"/>
<accession>A0A1H4J416</accession>
<dbReference type="AlphaFoldDB" id="A0A1H4J416"/>
<keyword evidence="2" id="KW-0677">Repeat</keyword>
<dbReference type="Pfam" id="PF03995">
    <property type="entry name" value="Inhibitor_I36"/>
    <property type="match status" value="1"/>
</dbReference>
<evidence type="ECO:0000259" key="3">
    <source>
        <dbReference type="SMART" id="SM00247"/>
    </source>
</evidence>
<dbReference type="Gene3D" id="2.30.30.40">
    <property type="entry name" value="SH3 Domains"/>
    <property type="match status" value="1"/>
</dbReference>
<dbReference type="InterPro" id="IPR003646">
    <property type="entry name" value="SH3-like_bac-type"/>
</dbReference>
<dbReference type="SMART" id="SM00247">
    <property type="entry name" value="XTALbg"/>
    <property type="match status" value="2"/>
</dbReference>
<comment type="similarity">
    <text evidence="1">Belongs to the beta/gamma-crystallin family.</text>
</comment>
<dbReference type="EMBL" id="FNSL01000001">
    <property type="protein sequence ID" value="SEB40961.1"/>
    <property type="molecule type" value="Genomic_DNA"/>
</dbReference>
<dbReference type="SUPFAM" id="SSF49695">
    <property type="entry name" value="gamma-Crystallin-like"/>
    <property type="match status" value="2"/>
</dbReference>
<feature type="domain" description="Beta/gamma crystallin 'Greek key'" evidence="3">
    <location>
        <begin position="235"/>
        <end position="315"/>
    </location>
</feature>
<dbReference type="Gene3D" id="2.60.20.10">
    <property type="entry name" value="Crystallins"/>
    <property type="match status" value="2"/>
</dbReference>
<evidence type="ECO:0000256" key="1">
    <source>
        <dbReference type="ARBA" id="ARBA00009646"/>
    </source>
</evidence>
<protein>
    <submittedName>
        <fullName evidence="4">SH3 domain-containing protein</fullName>
    </submittedName>
</protein>
<evidence type="ECO:0000313" key="5">
    <source>
        <dbReference type="Proteomes" id="UP000199064"/>
    </source>
</evidence>
<evidence type="ECO:0000256" key="2">
    <source>
        <dbReference type="ARBA" id="ARBA00022737"/>
    </source>
</evidence>
<dbReference type="InterPro" id="IPR011024">
    <property type="entry name" value="G_crystallin-like"/>
</dbReference>
<reference evidence="5" key="1">
    <citation type="submission" date="2016-10" db="EMBL/GenBank/DDBJ databases">
        <authorList>
            <person name="Varghese N."/>
            <person name="Submissions S."/>
        </authorList>
    </citation>
    <scope>NUCLEOTIDE SEQUENCE [LARGE SCALE GENOMIC DNA]</scope>
    <source>
        <strain evidence="5">ES.061</strain>
    </source>
</reference>
<dbReference type="RefSeq" id="WP_177175017.1">
    <property type="nucleotide sequence ID" value="NZ_FNSL01000001.1"/>
</dbReference>
<dbReference type="Proteomes" id="UP000199064">
    <property type="component" value="Unassembled WGS sequence"/>
</dbReference>
<name>A0A1H4J416_9HYPH</name>
<dbReference type="InterPro" id="IPR001064">
    <property type="entry name" value="Beta/gamma_crystallin"/>
</dbReference>
<dbReference type="Pfam" id="PF08239">
    <property type="entry name" value="SH3_3"/>
    <property type="match status" value="1"/>
</dbReference>
<gene>
    <name evidence="4" type="ORF">SAMN05216452_0971</name>
</gene>
<sequence>MPARIVQILLVLLTFAGLSVSFSDDAHARRGVEAEATADLKLREGPGLRHRAVLTIPRGARVATLRCTRGYAWCEVGYAGRTGWVSAQYLRDTRPHYGDRPISDVGALIGLEIFDFVMRELDERDRDSAFEEAGGAGGDRRPTPRNACFYDRPNFKGRRYCAGIGDDVRGLRGRIASIRVGERTSVEICSWPDRDGRCSLLTRDVPLLRRGDAASSFRVLRRRAGDEQDFEPMSRACFYEGVDFRGASLCFDAGDGSPRLPREWIGRIASVRLEGGAEARICERRNLTGWCETIERSMRRLRDYYTDDIRSIEVY</sequence>
<feature type="domain" description="Beta/gamma crystallin 'Greek key'" evidence="3">
    <location>
        <begin position="146"/>
        <end position="220"/>
    </location>
</feature>
<keyword evidence="5" id="KW-1185">Reference proteome</keyword>
<evidence type="ECO:0000313" key="4">
    <source>
        <dbReference type="EMBL" id="SEB40961.1"/>
    </source>
</evidence>
<organism evidence="4 5">
    <name type="scientific">Nitratireductor aquibiodomus</name>
    <dbReference type="NCBI Taxonomy" id="204799"/>
    <lineage>
        <taxon>Bacteria</taxon>
        <taxon>Pseudomonadati</taxon>
        <taxon>Pseudomonadota</taxon>
        <taxon>Alphaproteobacteria</taxon>
        <taxon>Hyphomicrobiales</taxon>
        <taxon>Phyllobacteriaceae</taxon>
        <taxon>Nitratireductor</taxon>
    </lineage>
</organism>